<keyword evidence="5" id="KW-0378">Hydrolase</keyword>
<dbReference type="InterPro" id="IPR051202">
    <property type="entry name" value="Peptidase_C40"/>
</dbReference>
<dbReference type="InterPro" id="IPR036779">
    <property type="entry name" value="LysM_dom_sf"/>
</dbReference>
<accession>A0A9E7CV08</accession>
<dbReference type="KEGG" id="aaco:K1I37_13115"/>
<dbReference type="PROSITE" id="PS51935">
    <property type="entry name" value="NLPC_P60"/>
    <property type="match status" value="1"/>
</dbReference>
<dbReference type="PANTHER" id="PTHR47053:SF1">
    <property type="entry name" value="MUREIN DD-ENDOPEPTIDASE MEPH-RELATED"/>
    <property type="match status" value="1"/>
</dbReference>
<dbReference type="AlphaFoldDB" id="T0CJ23"/>
<dbReference type="EMBL" id="CP080467">
    <property type="protein sequence ID" value="UNO47633.1"/>
    <property type="molecule type" value="Genomic_DNA"/>
</dbReference>
<dbReference type="SUPFAM" id="SSF54001">
    <property type="entry name" value="Cysteine proteinases"/>
    <property type="match status" value="1"/>
</dbReference>
<evidence type="ECO:0000313" key="7">
    <source>
        <dbReference type="EMBL" id="UNO47633.1"/>
    </source>
</evidence>
<dbReference type="Gene3D" id="3.10.350.10">
    <property type="entry name" value="LysM domain"/>
    <property type="match status" value="2"/>
</dbReference>
<dbReference type="STRING" id="1356854.N007_20545"/>
<dbReference type="SUPFAM" id="SSF54106">
    <property type="entry name" value="LysM domain"/>
    <property type="match status" value="2"/>
</dbReference>
<comment type="similarity">
    <text evidence="1">Belongs to the peptidase C40 family.</text>
</comment>
<dbReference type="InterPro" id="IPR038765">
    <property type="entry name" value="Papain-like_cys_pep_sf"/>
</dbReference>
<dbReference type="InterPro" id="IPR000064">
    <property type="entry name" value="NLP_P60_dom"/>
</dbReference>
<dbReference type="RefSeq" id="WP_021295333.1">
    <property type="nucleotide sequence ID" value="NZ_AURB01000058.1"/>
</dbReference>
<evidence type="ECO:0000256" key="2">
    <source>
        <dbReference type="ARBA" id="ARBA00022670"/>
    </source>
</evidence>
<evidence type="ECO:0000256" key="3">
    <source>
        <dbReference type="ARBA" id="ARBA00022729"/>
    </source>
</evidence>
<evidence type="ECO:0000256" key="4">
    <source>
        <dbReference type="ARBA" id="ARBA00022737"/>
    </source>
</evidence>
<dbReference type="CDD" id="cd00118">
    <property type="entry name" value="LysM"/>
    <property type="match status" value="2"/>
</dbReference>
<proteinExistence type="inferred from homology"/>
<keyword evidence="8" id="KW-1185">Reference proteome</keyword>
<dbReference type="eggNOG" id="COG1388">
    <property type="taxonomic scope" value="Bacteria"/>
</dbReference>
<keyword evidence="3" id="KW-0732">Signal</keyword>
<keyword evidence="4" id="KW-0677">Repeat</keyword>
<sequence>MRFKLLMGLSSTAVMGLCLSTVYAGTVTYTVHSGDCLSSIASKYHTTVSNLKSLNGLKSDTIYPGQKLTVESSSSTSSCQVAAKTVSDVKSSSSSSSTYTVKSGDTLWDISQKYGVPLSSLEAWNHLTSSSVLHVGQKLTIKGGSQTLASRGSSPIAGLSSTLGYEVAQYAEQFEGVPYAWGGTSPSTGFDCSGFVQYVYAHYGTLLPRTSYSQYGVGTSVDKSDLEPGDIVFFDTNGSGASHDGIYEGNGQFINAASKKVEVDDMTSSYWASHYVGARRP</sequence>
<dbReference type="Proteomes" id="UP000829401">
    <property type="component" value="Chromosome"/>
</dbReference>
<accession>T0CJ23</accession>
<gene>
    <name evidence="7" type="ORF">K1I37_13115</name>
</gene>
<dbReference type="GO" id="GO:0006508">
    <property type="term" value="P:proteolysis"/>
    <property type="evidence" value="ECO:0007669"/>
    <property type="project" value="UniProtKB-KW"/>
</dbReference>
<keyword evidence="2" id="KW-0645">Protease</keyword>
<dbReference type="Gene3D" id="3.90.1720.10">
    <property type="entry name" value="endopeptidase domain like (from Nostoc punctiforme)"/>
    <property type="match status" value="1"/>
</dbReference>
<evidence type="ECO:0000256" key="1">
    <source>
        <dbReference type="ARBA" id="ARBA00007074"/>
    </source>
</evidence>
<dbReference type="Pfam" id="PF00877">
    <property type="entry name" value="NLPC_P60"/>
    <property type="match status" value="1"/>
</dbReference>
<dbReference type="InterPro" id="IPR018392">
    <property type="entry name" value="LysM"/>
</dbReference>
<dbReference type="eggNOG" id="COG0791">
    <property type="taxonomic scope" value="Bacteria"/>
</dbReference>
<dbReference type="PANTHER" id="PTHR47053">
    <property type="entry name" value="MUREIN DD-ENDOPEPTIDASE MEPH-RELATED"/>
    <property type="match status" value="1"/>
</dbReference>
<dbReference type="OrthoDB" id="9813368at2"/>
<name>T0CJ23_ALIAG</name>
<dbReference type="GO" id="GO:0008234">
    <property type="term" value="F:cysteine-type peptidase activity"/>
    <property type="evidence" value="ECO:0007669"/>
    <property type="project" value="UniProtKB-KW"/>
</dbReference>
<protein>
    <submittedName>
        <fullName evidence="7">LysM peptidoglycan-binding domain-containing protein</fullName>
    </submittedName>
</protein>
<dbReference type="SMART" id="SM00257">
    <property type="entry name" value="LysM"/>
    <property type="match status" value="2"/>
</dbReference>
<dbReference type="PROSITE" id="PS51782">
    <property type="entry name" value="LYSM"/>
    <property type="match status" value="2"/>
</dbReference>
<evidence type="ECO:0000256" key="5">
    <source>
        <dbReference type="ARBA" id="ARBA00022801"/>
    </source>
</evidence>
<evidence type="ECO:0000256" key="6">
    <source>
        <dbReference type="ARBA" id="ARBA00022807"/>
    </source>
</evidence>
<keyword evidence="6" id="KW-0788">Thiol protease</keyword>
<organism evidence="7 8">
    <name type="scientific">Alicyclobacillus acidoterrestris (strain ATCC 49025 / DSM 3922 / CIP 106132 / NCIMB 13137 / GD3B)</name>
    <dbReference type="NCBI Taxonomy" id="1356854"/>
    <lineage>
        <taxon>Bacteria</taxon>
        <taxon>Bacillati</taxon>
        <taxon>Bacillota</taxon>
        <taxon>Bacilli</taxon>
        <taxon>Bacillales</taxon>
        <taxon>Alicyclobacillaceae</taxon>
        <taxon>Alicyclobacillus</taxon>
    </lineage>
</organism>
<evidence type="ECO:0000313" key="8">
    <source>
        <dbReference type="Proteomes" id="UP000829401"/>
    </source>
</evidence>
<dbReference type="Pfam" id="PF01476">
    <property type="entry name" value="LysM"/>
    <property type="match status" value="2"/>
</dbReference>
<reference evidence="8" key="1">
    <citation type="journal article" date="2022" name="G3 (Bethesda)">
        <title>Unveiling the complete genome sequence of Alicyclobacillus acidoterrestris DSM 3922T, a taint-producing strain.</title>
        <authorList>
            <person name="Leonardo I.C."/>
            <person name="Barreto Crespo M.T."/>
            <person name="Gaspar F.B."/>
        </authorList>
    </citation>
    <scope>NUCLEOTIDE SEQUENCE [LARGE SCALE GENOMIC DNA]</scope>
    <source>
        <strain evidence="8">DSM 3922</strain>
    </source>
</reference>